<evidence type="ECO:0000313" key="6">
    <source>
        <dbReference type="Proteomes" id="UP000326702"/>
    </source>
</evidence>
<dbReference type="Gene3D" id="1.10.10.60">
    <property type="entry name" value="Homeodomain-like"/>
    <property type="match status" value="1"/>
</dbReference>
<keyword evidence="6" id="KW-1185">Reference proteome</keyword>
<dbReference type="InterPro" id="IPR041678">
    <property type="entry name" value="TetR_C_16"/>
</dbReference>
<name>A0A5P9Q6Z2_9MICO</name>
<dbReference type="PANTHER" id="PTHR30055">
    <property type="entry name" value="HTH-TYPE TRANSCRIPTIONAL REGULATOR RUTR"/>
    <property type="match status" value="1"/>
</dbReference>
<protein>
    <recommendedName>
        <fullName evidence="4">HTH tetR-type domain-containing protein</fullName>
    </recommendedName>
</protein>
<dbReference type="SUPFAM" id="SSF46689">
    <property type="entry name" value="Homeodomain-like"/>
    <property type="match status" value="1"/>
</dbReference>
<evidence type="ECO:0000256" key="3">
    <source>
        <dbReference type="SAM" id="MobiDB-lite"/>
    </source>
</evidence>
<dbReference type="KEGG" id="lxl:KDY119_00681"/>
<dbReference type="Pfam" id="PF17920">
    <property type="entry name" value="TetR_C_16"/>
    <property type="match status" value="1"/>
</dbReference>
<dbReference type="OrthoDB" id="3210235at2"/>
<keyword evidence="1 2" id="KW-0238">DNA-binding</keyword>
<sequence length="219" mass="22563">MPGDAGSGPKQGRRGRRPAGEDTRGLILDAARAEFAERGFDATSMRGVARRAGVDPALVRHYFDSKADLLAAGLVPGGVDPRVVVGAVAAGPRDAVGEQLVRLVLSVWDTPDGRARLRAVLSGALSADPAAAVFVDYLRRTVFGSLAAGLEAPDADLRVGLVASQVVGLLVTRLVIGLEPLASLPADGVVALVGPTLQHYLTGDLAVVAPEEQNSPHGE</sequence>
<evidence type="ECO:0000256" key="1">
    <source>
        <dbReference type="ARBA" id="ARBA00023125"/>
    </source>
</evidence>
<feature type="region of interest" description="Disordered" evidence="3">
    <location>
        <begin position="1"/>
        <end position="23"/>
    </location>
</feature>
<dbReference type="GO" id="GO:0000976">
    <property type="term" value="F:transcription cis-regulatory region binding"/>
    <property type="evidence" value="ECO:0007669"/>
    <property type="project" value="TreeGrafter"/>
</dbReference>
<dbReference type="Gene3D" id="1.10.357.10">
    <property type="entry name" value="Tetracycline Repressor, domain 2"/>
    <property type="match status" value="1"/>
</dbReference>
<feature type="domain" description="HTH tetR-type" evidence="4">
    <location>
        <begin position="21"/>
        <end position="81"/>
    </location>
</feature>
<dbReference type="SUPFAM" id="SSF48498">
    <property type="entry name" value="Tetracyclin repressor-like, C-terminal domain"/>
    <property type="match status" value="1"/>
</dbReference>
<dbReference type="EMBL" id="CP045529">
    <property type="protein sequence ID" value="QFU97187.1"/>
    <property type="molecule type" value="Genomic_DNA"/>
</dbReference>
<evidence type="ECO:0000259" key="4">
    <source>
        <dbReference type="PROSITE" id="PS50977"/>
    </source>
</evidence>
<dbReference type="InterPro" id="IPR050109">
    <property type="entry name" value="HTH-type_TetR-like_transc_reg"/>
</dbReference>
<dbReference type="PRINTS" id="PR00455">
    <property type="entry name" value="HTHTETR"/>
</dbReference>
<dbReference type="PANTHER" id="PTHR30055:SF235">
    <property type="entry name" value="TRANSCRIPTIONAL REGULATORY PROTEIN"/>
    <property type="match status" value="1"/>
</dbReference>
<accession>A0A5P9Q6Z2</accession>
<reference evidence="5 6" key="1">
    <citation type="submission" date="2019-10" db="EMBL/GenBank/DDBJ databases">
        <title>Genome sequence of Luteimicrobium xylanilyticum HY-24.</title>
        <authorList>
            <person name="Kim D.Y."/>
            <person name="Park H.-Y."/>
        </authorList>
    </citation>
    <scope>NUCLEOTIDE SEQUENCE [LARGE SCALE GENOMIC DNA]</scope>
    <source>
        <strain evidence="5 6">HY-24</strain>
    </source>
</reference>
<dbReference type="AlphaFoldDB" id="A0A5P9Q6Z2"/>
<dbReference type="GO" id="GO:0003700">
    <property type="term" value="F:DNA-binding transcription factor activity"/>
    <property type="evidence" value="ECO:0007669"/>
    <property type="project" value="TreeGrafter"/>
</dbReference>
<dbReference type="InterPro" id="IPR001647">
    <property type="entry name" value="HTH_TetR"/>
</dbReference>
<evidence type="ECO:0000313" key="5">
    <source>
        <dbReference type="EMBL" id="QFU97187.1"/>
    </source>
</evidence>
<proteinExistence type="predicted"/>
<feature type="DNA-binding region" description="H-T-H motif" evidence="2">
    <location>
        <begin position="44"/>
        <end position="63"/>
    </location>
</feature>
<dbReference type="InterPro" id="IPR036271">
    <property type="entry name" value="Tet_transcr_reg_TetR-rel_C_sf"/>
</dbReference>
<evidence type="ECO:0000256" key="2">
    <source>
        <dbReference type="PROSITE-ProRule" id="PRU00335"/>
    </source>
</evidence>
<organism evidence="5 6">
    <name type="scientific">Luteimicrobium xylanilyticum</name>
    <dbReference type="NCBI Taxonomy" id="1133546"/>
    <lineage>
        <taxon>Bacteria</taxon>
        <taxon>Bacillati</taxon>
        <taxon>Actinomycetota</taxon>
        <taxon>Actinomycetes</taxon>
        <taxon>Micrococcales</taxon>
        <taxon>Luteimicrobium</taxon>
    </lineage>
</organism>
<dbReference type="PROSITE" id="PS50977">
    <property type="entry name" value="HTH_TETR_2"/>
    <property type="match status" value="1"/>
</dbReference>
<gene>
    <name evidence="5" type="ORF">KDY119_00681</name>
</gene>
<dbReference type="Proteomes" id="UP000326702">
    <property type="component" value="Chromosome"/>
</dbReference>
<dbReference type="Pfam" id="PF00440">
    <property type="entry name" value="TetR_N"/>
    <property type="match status" value="1"/>
</dbReference>
<dbReference type="InterPro" id="IPR009057">
    <property type="entry name" value="Homeodomain-like_sf"/>
</dbReference>
<dbReference type="RefSeq" id="WP_153021932.1">
    <property type="nucleotide sequence ID" value="NZ_BAABIH010000001.1"/>
</dbReference>